<dbReference type="InterPro" id="IPR037493">
    <property type="entry name" value="ExoIII-like"/>
</dbReference>
<dbReference type="GO" id="GO:0008311">
    <property type="term" value="F:double-stranded DNA 3'-5' DNA exonuclease activity"/>
    <property type="evidence" value="ECO:0007669"/>
    <property type="project" value="InterPro"/>
</dbReference>
<evidence type="ECO:0000256" key="4">
    <source>
        <dbReference type="ARBA" id="ARBA00022842"/>
    </source>
</evidence>
<evidence type="ECO:0000256" key="8">
    <source>
        <dbReference type="SAM" id="MobiDB-lite"/>
    </source>
</evidence>
<dbReference type="InterPro" id="IPR004808">
    <property type="entry name" value="AP_endonuc_1"/>
</dbReference>
<evidence type="ECO:0000256" key="5">
    <source>
        <dbReference type="PIRSR" id="PIRSR604808-1"/>
    </source>
</evidence>
<sequence length="285" mass="32449">MRLATWNVNSARTRKQHIVDFLKQRDIDVLAVQETKCQDKQFPAELFEDLGYAVAHVGVNQWNGVALLSRVGLADVQRSFPGQPRFHKDADAPQELEPRAVGALCGGVRVWSLYVPNGRSIFDRHYDYKLRWLYALRNHVRQELAAEPEQLMALVGDFNVARRDEDVWDREFFRGKTHVTPAERVALEDLMDAGQLRDIAGELSKNSWTYWDYQRFRFDRDEGMRIDYQLASPALAKVAVSAQVDKQARAAQKASDHAPVIVEYEVPKTPRGSEGTAASSFDSED</sequence>
<comment type="cofactor">
    <cofactor evidence="6">
        <name>Mg(2+)</name>
        <dbReference type="ChEBI" id="CHEBI:18420"/>
    </cofactor>
    <cofactor evidence="6">
        <name>Mn(2+)</name>
        <dbReference type="ChEBI" id="CHEBI:29035"/>
    </cofactor>
    <text evidence="6">Probably binds two magnesium or manganese ions per subunit.</text>
</comment>
<dbReference type="InterPro" id="IPR005135">
    <property type="entry name" value="Endo/exonuclease/phosphatase"/>
</dbReference>
<feature type="active site" description="Proton acceptor" evidence="5">
    <location>
        <position position="257"/>
    </location>
</feature>
<dbReference type="Proteomes" id="UP000199065">
    <property type="component" value="Unassembled WGS sequence"/>
</dbReference>
<evidence type="ECO:0000256" key="2">
    <source>
        <dbReference type="ARBA" id="ARBA00022723"/>
    </source>
</evidence>
<organism evidence="10 11">
    <name type="scientific">Corynebacterium spheniscorum</name>
    <dbReference type="NCBI Taxonomy" id="185761"/>
    <lineage>
        <taxon>Bacteria</taxon>
        <taxon>Bacillati</taxon>
        <taxon>Actinomycetota</taxon>
        <taxon>Actinomycetes</taxon>
        <taxon>Mycobacteriales</taxon>
        <taxon>Corynebacteriaceae</taxon>
        <taxon>Corynebacterium</taxon>
    </lineage>
</organism>
<evidence type="ECO:0000256" key="6">
    <source>
        <dbReference type="PIRSR" id="PIRSR604808-2"/>
    </source>
</evidence>
<gene>
    <name evidence="10" type="ORF">SAMN05660282_01496</name>
</gene>
<feature type="site" description="Interaction with DNA substrate" evidence="7">
    <location>
        <position position="257"/>
    </location>
</feature>
<evidence type="ECO:0000313" key="10">
    <source>
        <dbReference type="EMBL" id="SFG63967.1"/>
    </source>
</evidence>
<dbReference type="RefSeq" id="WP_092285992.1">
    <property type="nucleotide sequence ID" value="NZ_FOPJ01000008.1"/>
</dbReference>
<protein>
    <submittedName>
        <fullName evidence="10">Exodeoxyribonuclease III</fullName>
    </submittedName>
</protein>
<keyword evidence="6" id="KW-0464">Manganese</keyword>
<evidence type="ECO:0000259" key="9">
    <source>
        <dbReference type="Pfam" id="PF03372"/>
    </source>
</evidence>
<name>A0A1I2TKR6_9CORY</name>
<dbReference type="Pfam" id="PF03372">
    <property type="entry name" value="Exo_endo_phos"/>
    <property type="match status" value="1"/>
</dbReference>
<feature type="binding site" evidence="6">
    <location>
        <position position="256"/>
    </location>
    <ligand>
        <name>Mg(2+)</name>
        <dbReference type="ChEBI" id="CHEBI:18420"/>
        <label>1</label>
    </ligand>
</feature>
<dbReference type="SUPFAM" id="SSF56219">
    <property type="entry name" value="DNase I-like"/>
    <property type="match status" value="1"/>
</dbReference>
<dbReference type="Gene3D" id="3.60.10.10">
    <property type="entry name" value="Endonuclease/exonuclease/phosphatase"/>
    <property type="match status" value="1"/>
</dbReference>
<feature type="binding site" evidence="6">
    <location>
        <position position="157"/>
    </location>
    <ligand>
        <name>Mg(2+)</name>
        <dbReference type="ChEBI" id="CHEBI:18420"/>
        <label>1</label>
    </ligand>
</feature>
<evidence type="ECO:0000256" key="3">
    <source>
        <dbReference type="ARBA" id="ARBA00022801"/>
    </source>
</evidence>
<dbReference type="OrthoDB" id="9803914at2"/>
<feature type="binding site" evidence="6">
    <location>
        <position position="34"/>
    </location>
    <ligand>
        <name>Mg(2+)</name>
        <dbReference type="ChEBI" id="CHEBI:18420"/>
        <label>1</label>
    </ligand>
</feature>
<dbReference type="GO" id="GO:0046872">
    <property type="term" value="F:metal ion binding"/>
    <property type="evidence" value="ECO:0007669"/>
    <property type="project" value="UniProtKB-KW"/>
</dbReference>
<feature type="compositionally biased region" description="Polar residues" evidence="8">
    <location>
        <begin position="276"/>
        <end position="285"/>
    </location>
</feature>
<accession>A0A1I2TKR6</accession>
<keyword evidence="11" id="KW-1185">Reference proteome</keyword>
<proteinExistence type="inferred from homology"/>
<evidence type="ECO:0000313" key="11">
    <source>
        <dbReference type="Proteomes" id="UP000199065"/>
    </source>
</evidence>
<evidence type="ECO:0000256" key="1">
    <source>
        <dbReference type="ARBA" id="ARBA00007092"/>
    </source>
</evidence>
<dbReference type="GO" id="GO:0006281">
    <property type="term" value="P:DNA repair"/>
    <property type="evidence" value="ECO:0007669"/>
    <property type="project" value="InterPro"/>
</dbReference>
<keyword evidence="3" id="KW-0378">Hydrolase</keyword>
<feature type="binding site" evidence="6">
    <location>
        <position position="159"/>
    </location>
    <ligand>
        <name>Mg(2+)</name>
        <dbReference type="ChEBI" id="CHEBI:18420"/>
        <label>1</label>
    </ligand>
</feature>
<feature type="site" description="Important for catalytic activity" evidence="7">
    <location>
        <position position="227"/>
    </location>
</feature>
<feature type="active site" evidence="5">
    <location>
        <position position="114"/>
    </location>
</feature>
<dbReference type="InterPro" id="IPR036691">
    <property type="entry name" value="Endo/exonu/phosph_ase_sf"/>
</dbReference>
<dbReference type="AlphaFoldDB" id="A0A1I2TKR6"/>
<evidence type="ECO:0000256" key="7">
    <source>
        <dbReference type="PIRSR" id="PIRSR604808-3"/>
    </source>
</evidence>
<feature type="site" description="Transition state stabilizer" evidence="7">
    <location>
        <position position="159"/>
    </location>
</feature>
<dbReference type="EMBL" id="FOPJ01000008">
    <property type="protein sequence ID" value="SFG63967.1"/>
    <property type="molecule type" value="Genomic_DNA"/>
</dbReference>
<feature type="region of interest" description="Disordered" evidence="8">
    <location>
        <begin position="264"/>
        <end position="285"/>
    </location>
</feature>
<comment type="similarity">
    <text evidence="1">Belongs to the DNA repair enzymes AP/ExoA family.</text>
</comment>
<keyword evidence="4 6" id="KW-0460">Magnesium</keyword>
<dbReference type="NCBIfam" id="TIGR00195">
    <property type="entry name" value="exoDNase_III"/>
    <property type="match status" value="1"/>
</dbReference>
<dbReference type="STRING" id="185761.SAMN05660282_01496"/>
<reference evidence="10 11" key="1">
    <citation type="submission" date="2016-10" db="EMBL/GenBank/DDBJ databases">
        <authorList>
            <person name="de Groot N.N."/>
        </authorList>
    </citation>
    <scope>NUCLEOTIDE SEQUENCE [LARGE SCALE GENOMIC DNA]</scope>
    <source>
        <strain>J11</strain>
        <strain evidence="11">PG 39</strain>
    </source>
</reference>
<dbReference type="PANTHER" id="PTHR43250:SF2">
    <property type="entry name" value="EXODEOXYRIBONUCLEASE III"/>
    <property type="match status" value="1"/>
</dbReference>
<dbReference type="PANTHER" id="PTHR43250">
    <property type="entry name" value="EXODEOXYRIBONUCLEASE III"/>
    <property type="match status" value="1"/>
</dbReference>
<dbReference type="PROSITE" id="PS51435">
    <property type="entry name" value="AP_NUCLEASE_F1_4"/>
    <property type="match status" value="1"/>
</dbReference>
<feature type="active site" description="Proton donor/acceptor" evidence="5">
    <location>
        <position position="157"/>
    </location>
</feature>
<dbReference type="NCBIfam" id="TIGR00633">
    <property type="entry name" value="xth"/>
    <property type="match status" value="1"/>
</dbReference>
<feature type="domain" description="Endonuclease/exonuclease/phosphatase" evidence="9">
    <location>
        <begin position="4"/>
        <end position="257"/>
    </location>
</feature>
<feature type="binding site" evidence="6">
    <location>
        <position position="7"/>
    </location>
    <ligand>
        <name>Mg(2+)</name>
        <dbReference type="ChEBI" id="CHEBI:18420"/>
        <label>1</label>
    </ligand>
</feature>
<feature type="binding site" evidence="6">
    <location>
        <position position="257"/>
    </location>
    <ligand>
        <name>Mg(2+)</name>
        <dbReference type="ChEBI" id="CHEBI:18420"/>
        <label>1</label>
    </ligand>
</feature>
<keyword evidence="2 6" id="KW-0479">Metal-binding</keyword>